<accession>A0A382D1G2</accession>
<proteinExistence type="predicted"/>
<dbReference type="AlphaFoldDB" id="A0A382D1G2"/>
<dbReference type="InterPro" id="IPR050712">
    <property type="entry name" value="NAD(P)H-dep_reductase"/>
</dbReference>
<protein>
    <recommendedName>
        <fullName evidence="1">NADPH-dependent FMN reductase-like domain-containing protein</fullName>
    </recommendedName>
</protein>
<sequence length="174" mass="19287">MAYLVISSSLNPKSLSRLLALTAFNTFKKKGSSAEWLDLADHSIPFCDGDSTHKNSEVKKLREKIQNAKGILFAVPIYNYDVNAAAKNLIELTGDAWTNKVVGFLCAAGGKSSYMSVMSLANSLMLDFRCLIIPRFIYSTSEDFAEGKVTDPQVKDRISELIKELEHICTTLQK</sequence>
<dbReference type="SUPFAM" id="SSF52218">
    <property type="entry name" value="Flavoproteins"/>
    <property type="match status" value="1"/>
</dbReference>
<gene>
    <name evidence="2" type="ORF">METZ01_LOCUS185124</name>
</gene>
<feature type="domain" description="NADPH-dependent FMN reductase-like" evidence="1">
    <location>
        <begin position="2"/>
        <end position="139"/>
    </location>
</feature>
<dbReference type="InterPro" id="IPR029039">
    <property type="entry name" value="Flavoprotein-like_sf"/>
</dbReference>
<dbReference type="Pfam" id="PF03358">
    <property type="entry name" value="FMN_red"/>
    <property type="match status" value="1"/>
</dbReference>
<dbReference type="GO" id="GO:0010181">
    <property type="term" value="F:FMN binding"/>
    <property type="evidence" value="ECO:0007669"/>
    <property type="project" value="TreeGrafter"/>
</dbReference>
<dbReference type="GO" id="GO:0016491">
    <property type="term" value="F:oxidoreductase activity"/>
    <property type="evidence" value="ECO:0007669"/>
    <property type="project" value="InterPro"/>
</dbReference>
<reference evidence="2" key="1">
    <citation type="submission" date="2018-05" db="EMBL/GenBank/DDBJ databases">
        <authorList>
            <person name="Lanie J.A."/>
            <person name="Ng W.-L."/>
            <person name="Kazmierczak K.M."/>
            <person name="Andrzejewski T.M."/>
            <person name="Davidsen T.M."/>
            <person name="Wayne K.J."/>
            <person name="Tettelin H."/>
            <person name="Glass J.I."/>
            <person name="Rusch D."/>
            <person name="Podicherti R."/>
            <person name="Tsui H.-C.T."/>
            <person name="Winkler M.E."/>
        </authorList>
    </citation>
    <scope>NUCLEOTIDE SEQUENCE</scope>
</reference>
<dbReference type="PANTHER" id="PTHR30543:SF28">
    <property type="entry name" value="NADPH-DEPENDENT FMN REDUCTASE-LIKE DOMAIN-CONTAINING PROTEIN"/>
    <property type="match status" value="1"/>
</dbReference>
<organism evidence="2">
    <name type="scientific">marine metagenome</name>
    <dbReference type="NCBI Taxonomy" id="408172"/>
    <lineage>
        <taxon>unclassified sequences</taxon>
        <taxon>metagenomes</taxon>
        <taxon>ecological metagenomes</taxon>
    </lineage>
</organism>
<dbReference type="InterPro" id="IPR005025">
    <property type="entry name" value="FMN_Rdtase-like_dom"/>
</dbReference>
<dbReference type="Gene3D" id="3.40.50.360">
    <property type="match status" value="1"/>
</dbReference>
<evidence type="ECO:0000259" key="1">
    <source>
        <dbReference type="Pfam" id="PF03358"/>
    </source>
</evidence>
<name>A0A382D1G2_9ZZZZ</name>
<evidence type="ECO:0000313" key="2">
    <source>
        <dbReference type="EMBL" id="SVB32270.1"/>
    </source>
</evidence>
<dbReference type="GO" id="GO:0005829">
    <property type="term" value="C:cytosol"/>
    <property type="evidence" value="ECO:0007669"/>
    <property type="project" value="TreeGrafter"/>
</dbReference>
<dbReference type="EMBL" id="UINC01037174">
    <property type="protein sequence ID" value="SVB32270.1"/>
    <property type="molecule type" value="Genomic_DNA"/>
</dbReference>
<dbReference type="PANTHER" id="PTHR30543">
    <property type="entry name" value="CHROMATE REDUCTASE"/>
    <property type="match status" value="1"/>
</dbReference>